<accession>A0A6C0LL05</accession>
<reference evidence="1" key="1">
    <citation type="journal article" date="2020" name="Nature">
        <title>Giant virus diversity and host interactions through global metagenomics.</title>
        <authorList>
            <person name="Schulz F."/>
            <person name="Roux S."/>
            <person name="Paez-Espino D."/>
            <person name="Jungbluth S."/>
            <person name="Walsh D.A."/>
            <person name="Denef V.J."/>
            <person name="McMahon K.D."/>
            <person name="Konstantinidis K.T."/>
            <person name="Eloe-Fadrosh E.A."/>
            <person name="Kyrpides N.C."/>
            <person name="Woyke T."/>
        </authorList>
    </citation>
    <scope>NUCLEOTIDE SEQUENCE</scope>
    <source>
        <strain evidence="1">GVMAG-M-3300027963-21</strain>
    </source>
</reference>
<dbReference type="EMBL" id="MN740525">
    <property type="protein sequence ID" value="QHU31207.1"/>
    <property type="molecule type" value="Genomic_DNA"/>
</dbReference>
<evidence type="ECO:0000313" key="1">
    <source>
        <dbReference type="EMBL" id="QHU31207.1"/>
    </source>
</evidence>
<proteinExistence type="predicted"/>
<sequence length="140" mass="15695">MSRRREIKPIPSGALEGLGIKVEVSKQNNEPVSQPITDIDERIAFYNANIRLSDERIKEVDKGIYESQKRIAETEKKIAEMNAEASTSSGGNKKKDTYTVKELKTIASRNNIKTTKKLNGKTVPLNKKGLVAKLKRNKII</sequence>
<dbReference type="AlphaFoldDB" id="A0A6C0LL05"/>
<name>A0A6C0LL05_9ZZZZ</name>
<organism evidence="1">
    <name type="scientific">viral metagenome</name>
    <dbReference type="NCBI Taxonomy" id="1070528"/>
    <lineage>
        <taxon>unclassified sequences</taxon>
        <taxon>metagenomes</taxon>
        <taxon>organismal metagenomes</taxon>
    </lineage>
</organism>
<protein>
    <submittedName>
        <fullName evidence="1">Uncharacterized protein</fullName>
    </submittedName>
</protein>